<dbReference type="InterPro" id="IPR032675">
    <property type="entry name" value="LRR_dom_sf"/>
</dbReference>
<comment type="similarity">
    <text evidence="2">Belongs to the Toll-like receptor family.</text>
</comment>
<dbReference type="GO" id="GO:0045087">
    <property type="term" value="P:innate immune response"/>
    <property type="evidence" value="ECO:0007669"/>
    <property type="project" value="UniProtKB-KW"/>
</dbReference>
<keyword evidence="12" id="KW-0325">Glycoprotein</keyword>
<dbReference type="PROSITE" id="PS50104">
    <property type="entry name" value="TIR"/>
    <property type="match status" value="1"/>
</dbReference>
<evidence type="ECO:0000256" key="3">
    <source>
        <dbReference type="ARBA" id="ARBA00022588"/>
    </source>
</evidence>
<accession>A0A9E8DA65</accession>
<dbReference type="Gene3D" id="3.80.10.10">
    <property type="entry name" value="Ribonuclease Inhibitor"/>
    <property type="match status" value="1"/>
</dbReference>
<evidence type="ECO:0000256" key="10">
    <source>
        <dbReference type="ARBA" id="ARBA00023136"/>
    </source>
</evidence>
<evidence type="ECO:0000256" key="11">
    <source>
        <dbReference type="ARBA" id="ARBA00023170"/>
    </source>
</evidence>
<keyword evidence="5 14" id="KW-0812">Transmembrane</keyword>
<feature type="domain" description="TIR" evidence="15">
    <location>
        <begin position="184"/>
        <end position="347"/>
    </location>
</feature>
<dbReference type="AlphaFoldDB" id="A0A9E8DA65"/>
<proteinExistence type="evidence at transcript level"/>
<evidence type="ECO:0000256" key="13">
    <source>
        <dbReference type="ARBA" id="ARBA00023198"/>
    </source>
</evidence>
<dbReference type="InterPro" id="IPR001611">
    <property type="entry name" value="Leu-rich_rpt"/>
</dbReference>
<feature type="transmembrane region" description="Helical" evidence="14">
    <location>
        <begin position="136"/>
        <end position="159"/>
    </location>
</feature>
<dbReference type="GO" id="GO:0006954">
    <property type="term" value="P:inflammatory response"/>
    <property type="evidence" value="ECO:0007669"/>
    <property type="project" value="UniProtKB-KW"/>
</dbReference>
<evidence type="ECO:0000256" key="9">
    <source>
        <dbReference type="ARBA" id="ARBA00022989"/>
    </source>
</evidence>
<keyword evidence="11" id="KW-0675">Receptor</keyword>
<dbReference type="InterPro" id="IPR003591">
    <property type="entry name" value="Leu-rich_rpt_typical-subtyp"/>
</dbReference>
<dbReference type="SUPFAM" id="SSF52058">
    <property type="entry name" value="L domain-like"/>
    <property type="match status" value="1"/>
</dbReference>
<dbReference type="InterPro" id="IPR035897">
    <property type="entry name" value="Toll_tir_struct_dom_sf"/>
</dbReference>
<dbReference type="GO" id="GO:0005886">
    <property type="term" value="C:plasma membrane"/>
    <property type="evidence" value="ECO:0007669"/>
    <property type="project" value="TreeGrafter"/>
</dbReference>
<dbReference type="PRINTS" id="PR00019">
    <property type="entry name" value="LEURICHRPT"/>
</dbReference>
<organism evidence="16">
    <name type="scientific">Mugilogobius chulae</name>
    <name type="common">yellowstripe goby</name>
    <dbReference type="NCBI Taxonomy" id="88201"/>
    <lineage>
        <taxon>Eukaryota</taxon>
        <taxon>Metazoa</taxon>
        <taxon>Chordata</taxon>
        <taxon>Craniata</taxon>
        <taxon>Vertebrata</taxon>
        <taxon>Euteleostomi</taxon>
        <taxon>Actinopterygii</taxon>
        <taxon>Neopterygii</taxon>
        <taxon>Teleostei</taxon>
        <taxon>Neoteleostei</taxon>
        <taxon>Acanthomorphata</taxon>
        <taxon>Gobiaria</taxon>
        <taxon>Gobiiformes</taxon>
        <taxon>Gobioidei</taxon>
        <taxon>Gobiidae</taxon>
        <taxon>Gobionellinae</taxon>
        <taxon>Mugilogobius</taxon>
    </lineage>
</organism>
<evidence type="ECO:0000256" key="12">
    <source>
        <dbReference type="ARBA" id="ARBA00023180"/>
    </source>
</evidence>
<name>A0A9E8DA65_9GOBI</name>
<keyword evidence="3" id="KW-0399">Innate immunity</keyword>
<dbReference type="EMBL" id="OL627277">
    <property type="protein sequence ID" value="UZH24398.1"/>
    <property type="molecule type" value="mRNA"/>
</dbReference>
<evidence type="ECO:0000256" key="1">
    <source>
        <dbReference type="ARBA" id="ARBA00004167"/>
    </source>
</evidence>
<keyword evidence="13" id="KW-0395">Inflammatory response</keyword>
<evidence type="ECO:0000256" key="8">
    <source>
        <dbReference type="ARBA" id="ARBA00022859"/>
    </source>
</evidence>
<dbReference type="Pfam" id="PF13855">
    <property type="entry name" value="LRR_8"/>
    <property type="match status" value="1"/>
</dbReference>
<evidence type="ECO:0000256" key="7">
    <source>
        <dbReference type="ARBA" id="ARBA00022737"/>
    </source>
</evidence>
<keyword evidence="9 14" id="KW-1133">Transmembrane helix</keyword>
<dbReference type="SMART" id="SM00255">
    <property type="entry name" value="TIR"/>
    <property type="match status" value="1"/>
</dbReference>
<dbReference type="InterPro" id="IPR000157">
    <property type="entry name" value="TIR_dom"/>
</dbReference>
<evidence type="ECO:0000256" key="14">
    <source>
        <dbReference type="SAM" id="Phobius"/>
    </source>
</evidence>
<dbReference type="GO" id="GO:0002224">
    <property type="term" value="P:toll-like receptor signaling pathway"/>
    <property type="evidence" value="ECO:0007669"/>
    <property type="project" value="TreeGrafter"/>
</dbReference>
<dbReference type="PROSITE" id="PS51450">
    <property type="entry name" value="LRR"/>
    <property type="match status" value="1"/>
</dbReference>
<reference evidence="16" key="2">
    <citation type="submission" date="2021-11" db="EMBL/GenBank/DDBJ databases">
        <authorList>
            <person name="Cai L."/>
        </authorList>
    </citation>
    <scope>NUCLEOTIDE SEQUENCE</scope>
    <source>
        <strain evidence="16">GDLAMIinbred7</strain>
    </source>
</reference>
<dbReference type="PANTHER" id="PTHR24365:SF522">
    <property type="entry name" value="LOW QUALITY PROTEIN: TOLL-LIKE RECEPTOR 13-RELATED"/>
    <property type="match status" value="1"/>
</dbReference>
<evidence type="ECO:0000256" key="4">
    <source>
        <dbReference type="ARBA" id="ARBA00022614"/>
    </source>
</evidence>
<protein>
    <submittedName>
        <fullName evidence="16">TLR23c</fullName>
    </submittedName>
</protein>
<dbReference type="PANTHER" id="PTHR24365">
    <property type="entry name" value="TOLL-LIKE RECEPTOR"/>
    <property type="match status" value="1"/>
</dbReference>
<evidence type="ECO:0000259" key="15">
    <source>
        <dbReference type="PROSITE" id="PS50104"/>
    </source>
</evidence>
<reference evidence="16" key="1">
    <citation type="journal article" date="2021" name="Commun. Biol.">
        <title>Whole-genome sequencing reveals sex determination and liver high-fat storage mechanisms of yellowstripe goby (Mugilogobius chulae).</title>
        <authorList>
            <person name="Cai L"/>
            <person name="Liu G"/>
            <person name="Wei Y"/>
            <person name="Zhu Y"/>
            <person name="Li J"/>
            <person name="Miao Z"/>
            <person name="Chen M"/>
            <person name="Yue Z"/>
            <person name="Yu L"/>
            <person name="Dong Z"/>
            <person name="Ye H"/>
            <person name="Sun W"/>
            <person name="Huang R."/>
        </authorList>
    </citation>
    <scope>NUCLEOTIDE SEQUENCE</scope>
    <source>
        <strain evidence="16">GDLAMIinbred7</strain>
    </source>
</reference>
<keyword evidence="7" id="KW-0677">Repeat</keyword>
<evidence type="ECO:0000313" key="16">
    <source>
        <dbReference type="EMBL" id="UZH24398.1"/>
    </source>
</evidence>
<evidence type="ECO:0000256" key="2">
    <source>
        <dbReference type="ARBA" id="ARBA00009634"/>
    </source>
</evidence>
<keyword evidence="4" id="KW-0433">Leucine-rich repeat</keyword>
<dbReference type="SMART" id="SM00369">
    <property type="entry name" value="LRR_TYP"/>
    <property type="match status" value="2"/>
</dbReference>
<keyword evidence="8" id="KW-0391">Immunity</keyword>
<keyword evidence="10 14" id="KW-0472">Membrane</keyword>
<dbReference type="Gene3D" id="3.40.50.10140">
    <property type="entry name" value="Toll/interleukin-1 receptor homology (TIR) domain"/>
    <property type="match status" value="1"/>
</dbReference>
<evidence type="ECO:0000256" key="6">
    <source>
        <dbReference type="ARBA" id="ARBA00022729"/>
    </source>
</evidence>
<keyword evidence="6" id="KW-0732">Signal</keyword>
<sequence length="365" mass="42851">MVLKIRKNNDWRPNPAIFQPVTALETLDLSKNHLKSLDFLFEANLTQLQKLILQNNDLSVMNEKVFEALPSLQYLDLSLNPFVCNCSNAGFIHWVVFNRRVYVEGAFQYKCASPQAHLGAFLLDFNYRWCWESTGFFCFVSSSALVLLVILCSFIYHFLRVQLLYSFYLLRAFLYHRKRQGCAEIYDAFVSYNVHDEEWVYRELVPELEERQGWKLCLHHRDFQPGERTLKSSLLHSLFYDSIVLCSGKAILENIISAIYSSRKTLCVISHQYLHSEWCSREIQMASFRLLDEKKDVLVLLFLEELSSNQLSPFFRMRKLLRRRTYVSWSGARSHRGLFWEKVRRALQSGTELPAEACCLQTCDL</sequence>
<dbReference type="SUPFAM" id="SSF52200">
    <property type="entry name" value="Toll/Interleukin receptor TIR domain"/>
    <property type="match status" value="1"/>
</dbReference>
<dbReference type="Pfam" id="PF01582">
    <property type="entry name" value="TIR"/>
    <property type="match status" value="1"/>
</dbReference>
<comment type="subcellular location">
    <subcellularLocation>
        <location evidence="1">Membrane</location>
        <topology evidence="1">Single-pass membrane protein</topology>
    </subcellularLocation>
</comment>
<dbReference type="GO" id="GO:0038023">
    <property type="term" value="F:signaling receptor activity"/>
    <property type="evidence" value="ECO:0007669"/>
    <property type="project" value="TreeGrafter"/>
</dbReference>
<evidence type="ECO:0000256" key="5">
    <source>
        <dbReference type="ARBA" id="ARBA00022692"/>
    </source>
</evidence>